<feature type="domain" description="SLH" evidence="2">
    <location>
        <begin position="648"/>
        <end position="708"/>
    </location>
</feature>
<dbReference type="PROSITE" id="PS50012">
    <property type="entry name" value="RCC1_3"/>
    <property type="match status" value="7"/>
</dbReference>
<dbReference type="PANTHER" id="PTHR22870">
    <property type="entry name" value="REGULATOR OF CHROMOSOME CONDENSATION"/>
    <property type="match status" value="1"/>
</dbReference>
<dbReference type="Gene3D" id="2.130.10.30">
    <property type="entry name" value="Regulator of chromosome condensation 1/beta-lactamase-inhibitor protein II"/>
    <property type="match status" value="3"/>
</dbReference>
<keyword evidence="4" id="KW-1185">Reference proteome</keyword>
<dbReference type="InterPro" id="IPR051210">
    <property type="entry name" value="Ub_ligase/GEF_domain"/>
</dbReference>
<evidence type="ECO:0000313" key="3">
    <source>
        <dbReference type="EMBL" id="GED69996.1"/>
    </source>
</evidence>
<reference evidence="3 4" key="1">
    <citation type="submission" date="2019-06" db="EMBL/GenBank/DDBJ databases">
        <title>Whole genome shotgun sequence of Brevibacillus reuszeri NBRC 15719.</title>
        <authorList>
            <person name="Hosoyama A."/>
            <person name="Uohara A."/>
            <person name="Ohji S."/>
            <person name="Ichikawa N."/>
        </authorList>
    </citation>
    <scope>NUCLEOTIDE SEQUENCE [LARGE SCALE GENOMIC DNA]</scope>
    <source>
        <strain evidence="3 4">NBRC 15719</strain>
    </source>
</reference>
<dbReference type="InterPro" id="IPR003343">
    <property type="entry name" value="Big_2"/>
</dbReference>
<dbReference type="InterPro" id="IPR009091">
    <property type="entry name" value="RCC1/BLIP-II"/>
</dbReference>
<dbReference type="Pfam" id="PF00395">
    <property type="entry name" value="SLH"/>
    <property type="match status" value="2"/>
</dbReference>
<dbReference type="SUPFAM" id="SSF50985">
    <property type="entry name" value="RCC1/BLIP-II"/>
    <property type="match status" value="2"/>
</dbReference>
<dbReference type="PROSITE" id="PS51272">
    <property type="entry name" value="SLH"/>
    <property type="match status" value="3"/>
</dbReference>
<evidence type="ECO:0000256" key="1">
    <source>
        <dbReference type="ARBA" id="ARBA00022737"/>
    </source>
</evidence>
<dbReference type="InterPro" id="IPR008964">
    <property type="entry name" value="Invasin/intimin_cell_adhesion"/>
</dbReference>
<sequence>MAVMSLTIFFPILAAAHDAPDIKLERTFAADPIKIKPIPIEINPKVIQQPNDFEPIMRPTTVPTVIGGDGHTVALKSDGTVWAWGDNGYGQLGIGTFDNGSSVPMQVSNLSDVVAIAAAGGRSFLKTGHTVALKSDGTVWTWGHNENGQLGIGTFDKGSTVPVQVQNLSDVVAISAGALHTIALKSDGTVWTWGYNYYGQLGNGVISNGSSVPVQVSNLSGVVAISAQYLNSSALKRDGTVWTWGANFFGQLGYDTGKKNNPTPKQVPKVNGIVSIAQGEYFTCVLGSNGTVWNWGLNYFGSLGNGTSGQQTAFFDPQQVLYNMNPNRALNSAVSISAGSGHTLALLSDGTVWGWGNNEFGQLGNGNFTSRPLATKLDLNGVFTAVGTGKNHSMVIRNDGTVWTWGDNGSYRLGYKTPPPEPAEGSTNVPRQVPELVVSKFLTSIGLDSEAYTLTTSSNHQIKVTATYSDKSILHVTNQAKYQSSKPEVATVNSAGVISALHSGQSNLTATFLDQSVMATVTVQEPTFSDITEHWAKANIIRAVELHLTKGYPDGTFRPDGNVTRAEFAVLLVNALKPSSEGAVLTFKDKQTIGSWAAREIALCTELDIINGYPDNTFRPNKTISHAEMITMVVRAANLPVADDAATDYQDDVDIPKYARSKAAAARLYGITSYITNNRFAPNEPSTRAESVTAIVNMLKVMKEAAKP</sequence>
<gene>
    <name evidence="3" type="ORF">BRE01_36980</name>
</gene>
<dbReference type="SMART" id="SM00635">
    <property type="entry name" value="BID_2"/>
    <property type="match status" value="1"/>
</dbReference>
<protein>
    <recommendedName>
        <fullName evidence="2">SLH domain-containing protein</fullName>
    </recommendedName>
</protein>
<dbReference type="PANTHER" id="PTHR22870:SF408">
    <property type="entry name" value="OS09G0560450 PROTEIN"/>
    <property type="match status" value="1"/>
</dbReference>
<keyword evidence="1" id="KW-0677">Repeat</keyword>
<organism evidence="3 4">
    <name type="scientific">Brevibacillus reuszeri</name>
    <dbReference type="NCBI Taxonomy" id="54915"/>
    <lineage>
        <taxon>Bacteria</taxon>
        <taxon>Bacillati</taxon>
        <taxon>Bacillota</taxon>
        <taxon>Bacilli</taxon>
        <taxon>Bacillales</taxon>
        <taxon>Paenibacillaceae</taxon>
        <taxon>Brevibacillus</taxon>
    </lineage>
</organism>
<dbReference type="Proteomes" id="UP000319578">
    <property type="component" value="Unassembled WGS sequence"/>
</dbReference>
<dbReference type="InterPro" id="IPR000408">
    <property type="entry name" value="Reg_chr_condens"/>
</dbReference>
<dbReference type="EMBL" id="BJON01000014">
    <property type="protein sequence ID" value="GED69996.1"/>
    <property type="molecule type" value="Genomic_DNA"/>
</dbReference>
<proteinExistence type="predicted"/>
<dbReference type="InterPro" id="IPR058923">
    <property type="entry name" value="RCC1-like_dom"/>
</dbReference>
<dbReference type="PROSITE" id="PS00626">
    <property type="entry name" value="RCC1_2"/>
    <property type="match status" value="3"/>
</dbReference>
<dbReference type="PRINTS" id="PR00633">
    <property type="entry name" value="RCCNDNSATION"/>
</dbReference>
<dbReference type="Pfam" id="PF00415">
    <property type="entry name" value="RCC1"/>
    <property type="match status" value="2"/>
</dbReference>
<evidence type="ECO:0000259" key="2">
    <source>
        <dbReference type="PROSITE" id="PS51272"/>
    </source>
</evidence>
<feature type="domain" description="SLH" evidence="2">
    <location>
        <begin position="587"/>
        <end position="647"/>
    </location>
</feature>
<dbReference type="InterPro" id="IPR001119">
    <property type="entry name" value="SLH_dom"/>
</dbReference>
<evidence type="ECO:0000313" key="4">
    <source>
        <dbReference type="Proteomes" id="UP000319578"/>
    </source>
</evidence>
<accession>A0ABQ0TQ85</accession>
<comment type="caution">
    <text evidence="3">The sequence shown here is derived from an EMBL/GenBank/DDBJ whole genome shotgun (WGS) entry which is preliminary data.</text>
</comment>
<name>A0ABQ0TQ85_9BACL</name>
<feature type="domain" description="SLH" evidence="2">
    <location>
        <begin position="523"/>
        <end position="586"/>
    </location>
</feature>
<dbReference type="Pfam" id="PF25390">
    <property type="entry name" value="WD40_RLD"/>
    <property type="match status" value="1"/>
</dbReference>
<dbReference type="SUPFAM" id="SSF49373">
    <property type="entry name" value="Invasin/intimin cell-adhesion fragments"/>
    <property type="match status" value="1"/>
</dbReference>